<protein>
    <submittedName>
        <fullName evidence="2">XRE family transcriptional regulator</fullName>
    </submittedName>
</protein>
<evidence type="ECO:0000259" key="1">
    <source>
        <dbReference type="PROSITE" id="PS50943"/>
    </source>
</evidence>
<evidence type="ECO:0000313" key="2">
    <source>
        <dbReference type="EMBL" id="RNM11739.1"/>
    </source>
</evidence>
<evidence type="ECO:0000313" key="3">
    <source>
        <dbReference type="Proteomes" id="UP000279994"/>
    </source>
</evidence>
<dbReference type="Proteomes" id="UP000279994">
    <property type="component" value="Unassembled WGS sequence"/>
</dbReference>
<sequence length="211" mass="23300">MGLRVAHLLRALARHRHLVRGRSRPSRCRVAGQNPPSVQLASTEGTIHLGARLCALQGVEMSDERLQPALGVALRAERRRRHQSLRDLAAEIGVSFNTLSRVERGHVPELRNYERIVNWLSAPGQGLFEAPGQRPSTPELIARHLYTDGRLDATAANKMMALIQDMYTELAAPSPAFAVHLRSSQTFLPEVGTLLASALEDMHQSLVEEAI</sequence>
<comment type="caution">
    <text evidence="2">The sequence shown here is derived from an EMBL/GenBank/DDBJ whole genome shotgun (WGS) entry which is preliminary data.</text>
</comment>
<proteinExistence type="predicted"/>
<dbReference type="InterPro" id="IPR010982">
    <property type="entry name" value="Lambda_DNA-bd_dom_sf"/>
</dbReference>
<dbReference type="CDD" id="cd00093">
    <property type="entry name" value="HTH_XRE"/>
    <property type="match status" value="1"/>
</dbReference>
<gene>
    <name evidence="2" type="ORF">EFL26_21525</name>
</gene>
<dbReference type="SUPFAM" id="SSF47413">
    <property type="entry name" value="lambda repressor-like DNA-binding domains"/>
    <property type="match status" value="1"/>
</dbReference>
<dbReference type="GO" id="GO:0003677">
    <property type="term" value="F:DNA binding"/>
    <property type="evidence" value="ECO:0007669"/>
    <property type="project" value="InterPro"/>
</dbReference>
<organism evidence="2 3">
    <name type="scientific">Nocardioides pocheonensis</name>
    <dbReference type="NCBI Taxonomy" id="661485"/>
    <lineage>
        <taxon>Bacteria</taxon>
        <taxon>Bacillati</taxon>
        <taxon>Actinomycetota</taxon>
        <taxon>Actinomycetes</taxon>
        <taxon>Propionibacteriales</taxon>
        <taxon>Nocardioidaceae</taxon>
        <taxon>Nocardioides</taxon>
    </lineage>
</organism>
<dbReference type="SMART" id="SM00530">
    <property type="entry name" value="HTH_XRE"/>
    <property type="match status" value="1"/>
</dbReference>
<dbReference type="PROSITE" id="PS50943">
    <property type="entry name" value="HTH_CROC1"/>
    <property type="match status" value="1"/>
</dbReference>
<dbReference type="InterPro" id="IPR001387">
    <property type="entry name" value="Cro/C1-type_HTH"/>
</dbReference>
<dbReference type="AlphaFoldDB" id="A0A3N0GH34"/>
<name>A0A3N0GH34_9ACTN</name>
<keyword evidence="3" id="KW-1185">Reference proteome</keyword>
<dbReference type="OrthoDB" id="884972at2"/>
<dbReference type="Pfam" id="PF13560">
    <property type="entry name" value="HTH_31"/>
    <property type="match status" value="1"/>
</dbReference>
<reference evidence="2 3" key="1">
    <citation type="submission" date="2018-11" db="EMBL/GenBank/DDBJ databases">
        <authorList>
            <person name="Li F."/>
        </authorList>
    </citation>
    <scope>NUCLEOTIDE SEQUENCE [LARGE SCALE GENOMIC DNA]</scope>
    <source>
        <strain evidence="2 3">Gsoil 818</strain>
    </source>
</reference>
<feature type="domain" description="HTH cro/C1-type" evidence="1">
    <location>
        <begin position="74"/>
        <end position="105"/>
    </location>
</feature>
<dbReference type="EMBL" id="RJSF01000047">
    <property type="protein sequence ID" value="RNM11739.1"/>
    <property type="molecule type" value="Genomic_DNA"/>
</dbReference>
<accession>A0A3N0GH34</accession>
<dbReference type="Gene3D" id="1.10.260.40">
    <property type="entry name" value="lambda repressor-like DNA-binding domains"/>
    <property type="match status" value="1"/>
</dbReference>